<organism evidence="1 2">
    <name type="scientific">Paractinoplanes globisporus</name>
    <dbReference type="NCBI Taxonomy" id="113565"/>
    <lineage>
        <taxon>Bacteria</taxon>
        <taxon>Bacillati</taxon>
        <taxon>Actinomycetota</taxon>
        <taxon>Actinomycetes</taxon>
        <taxon>Micromonosporales</taxon>
        <taxon>Micromonosporaceae</taxon>
        <taxon>Paractinoplanes</taxon>
    </lineage>
</organism>
<gene>
    <name evidence="1" type="ORF">ACFY35_07430</name>
</gene>
<comment type="caution">
    <text evidence="1">The sequence shown here is derived from an EMBL/GenBank/DDBJ whole genome shotgun (WGS) entry which is preliminary data.</text>
</comment>
<dbReference type="Proteomes" id="UP001602245">
    <property type="component" value="Unassembled WGS sequence"/>
</dbReference>
<protein>
    <submittedName>
        <fullName evidence="1">Uncharacterized protein</fullName>
    </submittedName>
</protein>
<name>A0ABW6W7I0_9ACTN</name>
<evidence type="ECO:0000313" key="2">
    <source>
        <dbReference type="Proteomes" id="UP001602245"/>
    </source>
</evidence>
<dbReference type="RefSeq" id="WP_020509594.1">
    <property type="nucleotide sequence ID" value="NZ_JBIAZU010000001.1"/>
</dbReference>
<reference evidence="1 2" key="1">
    <citation type="submission" date="2024-10" db="EMBL/GenBank/DDBJ databases">
        <title>The Natural Products Discovery Center: Release of the First 8490 Sequenced Strains for Exploring Actinobacteria Biosynthetic Diversity.</title>
        <authorList>
            <person name="Kalkreuter E."/>
            <person name="Kautsar S.A."/>
            <person name="Yang D."/>
            <person name="Bader C.D."/>
            <person name="Teijaro C.N."/>
            <person name="Fluegel L."/>
            <person name="Davis C.M."/>
            <person name="Simpson J.R."/>
            <person name="Lauterbach L."/>
            <person name="Steele A.D."/>
            <person name="Gui C."/>
            <person name="Meng S."/>
            <person name="Li G."/>
            <person name="Viehrig K."/>
            <person name="Ye F."/>
            <person name="Su P."/>
            <person name="Kiefer A.F."/>
            <person name="Nichols A."/>
            <person name="Cepeda A.J."/>
            <person name="Yan W."/>
            <person name="Fan B."/>
            <person name="Jiang Y."/>
            <person name="Adhikari A."/>
            <person name="Zheng C.-J."/>
            <person name="Schuster L."/>
            <person name="Cowan T.M."/>
            <person name="Smanski M.J."/>
            <person name="Chevrette M.G."/>
            <person name="De Carvalho L.P.S."/>
            <person name="Shen B."/>
        </authorList>
    </citation>
    <scope>NUCLEOTIDE SEQUENCE [LARGE SCALE GENOMIC DNA]</scope>
    <source>
        <strain evidence="1 2">NPDC000087</strain>
    </source>
</reference>
<evidence type="ECO:0000313" key="1">
    <source>
        <dbReference type="EMBL" id="MFF5289252.1"/>
    </source>
</evidence>
<proteinExistence type="predicted"/>
<accession>A0ABW6W7I0</accession>
<keyword evidence="2" id="KW-1185">Reference proteome</keyword>
<sequence length="188" mass="20217">MAANLGSDVPENIPDRAMLQPVDLTGGAAATVEDDSWARLRPPQPGAEEAYPSSFLCLRERAVSAVVGWNGTTTVVVQYVAIYESNGAHRYLRDLRRAIEASRGVDGRGVRWNILATRVAGPDSVLLLLREDVERSGETSTRETYVVAARVGRVLVVVADTGGETAAGHRGLVEELITPALRRVSVLL</sequence>
<dbReference type="EMBL" id="JBIAZU010000001">
    <property type="protein sequence ID" value="MFF5289252.1"/>
    <property type="molecule type" value="Genomic_DNA"/>
</dbReference>